<proteinExistence type="inferred from homology"/>
<evidence type="ECO:0000256" key="4">
    <source>
        <dbReference type="ARBA" id="ARBA00026248"/>
    </source>
</evidence>
<dbReference type="STRING" id="1036611.A0A1L9PDU5"/>
<dbReference type="InterPro" id="IPR045857">
    <property type="entry name" value="O16G_dom_2"/>
</dbReference>
<keyword evidence="8" id="KW-1185">Reference proteome</keyword>
<dbReference type="GO" id="GO:0004575">
    <property type="term" value="F:sucrose alpha-glucosidase activity"/>
    <property type="evidence" value="ECO:0007669"/>
    <property type="project" value="TreeGrafter"/>
</dbReference>
<dbReference type="SUPFAM" id="SSF51011">
    <property type="entry name" value="Glycosyl hydrolase domain"/>
    <property type="match status" value="1"/>
</dbReference>
<evidence type="ECO:0000256" key="3">
    <source>
        <dbReference type="ARBA" id="ARBA00023295"/>
    </source>
</evidence>
<dbReference type="PANTHER" id="PTHR10357:SF179">
    <property type="entry name" value="NEUTRAL AND BASIC AMINO ACID TRANSPORT PROTEIN RBAT"/>
    <property type="match status" value="1"/>
</dbReference>
<dbReference type="GO" id="GO:0004574">
    <property type="term" value="F:oligo-1,6-glucosidase activity"/>
    <property type="evidence" value="ECO:0007669"/>
    <property type="project" value="TreeGrafter"/>
</dbReference>
<dbReference type="GO" id="GO:0004556">
    <property type="term" value="F:alpha-amylase activity"/>
    <property type="evidence" value="ECO:0007669"/>
    <property type="project" value="TreeGrafter"/>
</dbReference>
<keyword evidence="4" id="KW-0462">Maltose metabolism</keyword>
<evidence type="ECO:0000313" key="7">
    <source>
        <dbReference type="EMBL" id="OJI99690.1"/>
    </source>
</evidence>
<dbReference type="Gene3D" id="3.20.20.80">
    <property type="entry name" value="Glycosidases"/>
    <property type="match status" value="1"/>
</dbReference>
<organism evidence="7 8">
    <name type="scientific">Aspergillus versicolor CBS 583.65</name>
    <dbReference type="NCBI Taxonomy" id="1036611"/>
    <lineage>
        <taxon>Eukaryota</taxon>
        <taxon>Fungi</taxon>
        <taxon>Dikarya</taxon>
        <taxon>Ascomycota</taxon>
        <taxon>Pezizomycotina</taxon>
        <taxon>Eurotiomycetes</taxon>
        <taxon>Eurotiomycetidae</taxon>
        <taxon>Eurotiales</taxon>
        <taxon>Aspergillaceae</taxon>
        <taxon>Aspergillus</taxon>
        <taxon>Aspergillus subgen. Nidulantes</taxon>
    </lineage>
</organism>
<gene>
    <name evidence="7" type="ORF">ASPVEDRAFT_187993</name>
</gene>
<dbReference type="CDD" id="cd11333">
    <property type="entry name" value="AmyAc_SI_OligoGlu_DGase"/>
    <property type="match status" value="1"/>
</dbReference>
<dbReference type="GO" id="GO:0000025">
    <property type="term" value="P:maltose catabolic process"/>
    <property type="evidence" value="ECO:0007669"/>
    <property type="project" value="TreeGrafter"/>
</dbReference>
<accession>A0A1L9PDU5</accession>
<evidence type="ECO:0000256" key="1">
    <source>
        <dbReference type="ARBA" id="ARBA00008061"/>
    </source>
</evidence>
<dbReference type="GeneID" id="63724533"/>
<dbReference type="OrthoDB" id="1740265at2759"/>
<evidence type="ECO:0000256" key="5">
    <source>
        <dbReference type="SAM" id="SignalP"/>
    </source>
</evidence>
<feature type="domain" description="Glycosyl hydrolase family 13 catalytic" evidence="6">
    <location>
        <begin position="33"/>
        <end position="450"/>
    </location>
</feature>
<dbReference type="PANTHER" id="PTHR10357">
    <property type="entry name" value="ALPHA-AMYLASE FAMILY MEMBER"/>
    <property type="match status" value="1"/>
</dbReference>
<dbReference type="EMBL" id="KV878127">
    <property type="protein sequence ID" value="OJI99690.1"/>
    <property type="molecule type" value="Genomic_DNA"/>
</dbReference>
<feature type="signal peptide" evidence="5">
    <location>
        <begin position="1"/>
        <end position="17"/>
    </location>
</feature>
<evidence type="ECO:0000256" key="2">
    <source>
        <dbReference type="ARBA" id="ARBA00022801"/>
    </source>
</evidence>
<keyword evidence="5" id="KW-0732">Signal</keyword>
<dbReference type="GO" id="GO:0033934">
    <property type="term" value="F:glucan 1,4-alpha-maltotriohydrolase activity"/>
    <property type="evidence" value="ECO:0007669"/>
    <property type="project" value="TreeGrafter"/>
</dbReference>
<reference evidence="8" key="1">
    <citation type="journal article" date="2017" name="Genome Biol.">
        <title>Comparative genomics reveals high biological diversity and specific adaptations in the industrially and medically important fungal genus Aspergillus.</title>
        <authorList>
            <person name="de Vries R.P."/>
            <person name="Riley R."/>
            <person name="Wiebenga A."/>
            <person name="Aguilar-Osorio G."/>
            <person name="Amillis S."/>
            <person name="Uchima C.A."/>
            <person name="Anderluh G."/>
            <person name="Asadollahi M."/>
            <person name="Askin M."/>
            <person name="Barry K."/>
            <person name="Battaglia E."/>
            <person name="Bayram O."/>
            <person name="Benocci T."/>
            <person name="Braus-Stromeyer S.A."/>
            <person name="Caldana C."/>
            <person name="Canovas D."/>
            <person name="Cerqueira G.C."/>
            <person name="Chen F."/>
            <person name="Chen W."/>
            <person name="Choi C."/>
            <person name="Clum A."/>
            <person name="Dos Santos R.A."/>
            <person name="Damasio A.R."/>
            <person name="Diallinas G."/>
            <person name="Emri T."/>
            <person name="Fekete E."/>
            <person name="Flipphi M."/>
            <person name="Freyberg S."/>
            <person name="Gallo A."/>
            <person name="Gournas C."/>
            <person name="Habgood R."/>
            <person name="Hainaut M."/>
            <person name="Harispe M.L."/>
            <person name="Henrissat B."/>
            <person name="Hilden K.S."/>
            <person name="Hope R."/>
            <person name="Hossain A."/>
            <person name="Karabika E."/>
            <person name="Karaffa L."/>
            <person name="Karanyi Z."/>
            <person name="Krasevec N."/>
            <person name="Kuo A."/>
            <person name="Kusch H."/>
            <person name="LaButti K."/>
            <person name="Lagendijk E.L."/>
            <person name="Lapidus A."/>
            <person name="Levasseur A."/>
            <person name="Lindquist E."/>
            <person name="Lipzen A."/>
            <person name="Logrieco A.F."/>
            <person name="MacCabe A."/>
            <person name="Maekelae M.R."/>
            <person name="Malavazi I."/>
            <person name="Melin P."/>
            <person name="Meyer V."/>
            <person name="Mielnichuk N."/>
            <person name="Miskei M."/>
            <person name="Molnar A.P."/>
            <person name="Mule G."/>
            <person name="Ngan C.Y."/>
            <person name="Orejas M."/>
            <person name="Orosz E."/>
            <person name="Ouedraogo J.P."/>
            <person name="Overkamp K.M."/>
            <person name="Park H.-S."/>
            <person name="Perrone G."/>
            <person name="Piumi F."/>
            <person name="Punt P.J."/>
            <person name="Ram A.F."/>
            <person name="Ramon A."/>
            <person name="Rauscher S."/>
            <person name="Record E."/>
            <person name="Riano-Pachon D.M."/>
            <person name="Robert V."/>
            <person name="Roehrig J."/>
            <person name="Ruller R."/>
            <person name="Salamov A."/>
            <person name="Salih N.S."/>
            <person name="Samson R.A."/>
            <person name="Sandor E."/>
            <person name="Sanguinetti M."/>
            <person name="Schuetze T."/>
            <person name="Sepcic K."/>
            <person name="Shelest E."/>
            <person name="Sherlock G."/>
            <person name="Sophianopoulou V."/>
            <person name="Squina F.M."/>
            <person name="Sun H."/>
            <person name="Susca A."/>
            <person name="Todd R.B."/>
            <person name="Tsang A."/>
            <person name="Unkles S.E."/>
            <person name="van de Wiele N."/>
            <person name="van Rossen-Uffink D."/>
            <person name="Oliveira J.V."/>
            <person name="Vesth T.C."/>
            <person name="Visser J."/>
            <person name="Yu J.-H."/>
            <person name="Zhou M."/>
            <person name="Andersen M.R."/>
            <person name="Archer D.B."/>
            <person name="Baker S.E."/>
            <person name="Benoit I."/>
            <person name="Brakhage A.A."/>
            <person name="Braus G.H."/>
            <person name="Fischer R."/>
            <person name="Frisvad J.C."/>
            <person name="Goldman G.H."/>
            <person name="Houbraken J."/>
            <person name="Oakley B."/>
            <person name="Pocsi I."/>
            <person name="Scazzocchio C."/>
            <person name="Seiboth B."/>
            <person name="vanKuyk P.A."/>
            <person name="Wortman J."/>
            <person name="Dyer P.S."/>
            <person name="Grigoriev I.V."/>
        </authorList>
    </citation>
    <scope>NUCLEOTIDE SEQUENCE [LARGE SCALE GENOMIC DNA]</scope>
    <source>
        <strain evidence="8">CBS 583.65</strain>
    </source>
</reference>
<dbReference type="InterPro" id="IPR017853">
    <property type="entry name" value="GH"/>
</dbReference>
<dbReference type="VEuPathDB" id="FungiDB:ASPVEDRAFT_187993"/>
<dbReference type="GO" id="GO:0005987">
    <property type="term" value="P:sucrose catabolic process"/>
    <property type="evidence" value="ECO:0007669"/>
    <property type="project" value="TreeGrafter"/>
</dbReference>
<sequence length="591" mass="67843">MLLQNILLLLSATLAAAWKPQPSAWWKEGVVYQVYPASFKESRTENAIGWGDIKGITDNLDHIQSLGADIIWLSPFYESPMKDMGYDISDYDSVAKLFGGSLEDIKTFIAQVHKRGMRCIFDLVINHTSDKHKWFKESASSKTNPKRDWYFWRQPQYKNGTMYPPNNWKGNNNGSSWTYDNHTGEYYLNIFDYYQPDLNWDNPKTRQAIFRDAMQYWLDMGIDGFRMDVFARYSKPAGLPDVPANDNEFHDAMDLWTNGPHEHEYLRQMNREVLSRYDTFTVGEYGIETNMSIVQDYVGASRNEVNTVFLMNMCDIGRSGFEFIGWNLTGWRDAIDFTQRVGSPTTGDGWNSVYLENHDTPRSITRFADDTPEYRVQSGKALSVLLSTLSGTLFLYQGQEIGMINVPDTWKLSDFRDRVGIDNYNNLTEHGVSPSEALATLQLLGRDNDRTPFNWDSSGRGFSTSNTTWIPRANLEINLADQKDHPNSVYSFWVNMLRLRKEQKSSLVYGEFEFLEWEDENFLVYQKTANSEEVVVFINLSTEAGKPPVAIPDNSELLVYTHDDPSGAEFQPFEARVYKQAGSSPTPRANP</sequence>
<dbReference type="Proteomes" id="UP000184073">
    <property type="component" value="Unassembled WGS sequence"/>
</dbReference>
<dbReference type="AlphaFoldDB" id="A0A1L9PDU5"/>
<evidence type="ECO:0000259" key="6">
    <source>
        <dbReference type="SMART" id="SM00642"/>
    </source>
</evidence>
<dbReference type="Gene3D" id="3.90.400.10">
    <property type="entry name" value="Oligo-1,6-glucosidase, Domain 2"/>
    <property type="match status" value="1"/>
</dbReference>
<keyword evidence="3" id="KW-0326">Glycosidase</keyword>
<dbReference type="Gene3D" id="2.60.40.1180">
    <property type="entry name" value="Golgi alpha-mannosidase II"/>
    <property type="match status" value="1"/>
</dbReference>
<dbReference type="FunFam" id="3.20.20.80:FF:000064">
    <property type="entry name" value="Oligo-1,6-glucosidase"/>
    <property type="match status" value="1"/>
</dbReference>
<dbReference type="InterPro" id="IPR006047">
    <property type="entry name" value="GH13_cat_dom"/>
</dbReference>
<feature type="chain" id="PRO_5013267846" description="Glycosyl hydrolase family 13 catalytic domain-containing protein" evidence="5">
    <location>
        <begin position="18"/>
        <end position="591"/>
    </location>
</feature>
<name>A0A1L9PDU5_ASPVE</name>
<dbReference type="InterPro" id="IPR013780">
    <property type="entry name" value="Glyco_hydro_b"/>
</dbReference>
<comment type="similarity">
    <text evidence="1">Belongs to the glycosyl hydrolase 13 family.</text>
</comment>
<dbReference type="SMART" id="SM00642">
    <property type="entry name" value="Aamy"/>
    <property type="match status" value="1"/>
</dbReference>
<dbReference type="SUPFAM" id="SSF51445">
    <property type="entry name" value="(Trans)glycosidases"/>
    <property type="match status" value="1"/>
</dbReference>
<keyword evidence="2" id="KW-0378">Hydrolase</keyword>
<dbReference type="RefSeq" id="XP_040665453.1">
    <property type="nucleotide sequence ID" value="XM_040809022.1"/>
</dbReference>
<dbReference type="Pfam" id="PF00128">
    <property type="entry name" value="Alpha-amylase"/>
    <property type="match status" value="1"/>
</dbReference>
<protein>
    <recommendedName>
        <fullName evidence="6">Glycosyl hydrolase family 13 catalytic domain-containing protein</fullName>
    </recommendedName>
</protein>
<evidence type="ECO:0000313" key="8">
    <source>
        <dbReference type="Proteomes" id="UP000184073"/>
    </source>
</evidence>